<dbReference type="SUPFAM" id="SSF46894">
    <property type="entry name" value="C-terminal effector domain of the bipartite response regulators"/>
    <property type="match status" value="1"/>
</dbReference>
<dbReference type="PRINTS" id="PR00364">
    <property type="entry name" value="DISEASERSIST"/>
</dbReference>
<sequence>MTNGDLKLSGLELGGRRARVALVALALADGPLPAERLADIIWAGAPPPTWQPALRGVIRALRTTLSPIGLGHQQLITTEPAGYALHPTAQTDLRIARRDLENHTELDTLTKLNPDDLLPQEDAAWLRAHREAIDHIRSRAAEIVITDAITRGDHTTATRTARDLLEHRPLDEPAHRLLITALGAAGDRTGAVRAYEHCRTLLAEQLGIDPSTETVAVYLHALRSEAPSTSPRVPLQPGAFVGRQREQRELETALHDPGLVTLTGRGGIGKSRLAAKASTGRQAAWITVTAQDDELAASQVALDLRLTLGDADPATAIADHFAPLGRTLLVLDACENAGDGVASLVSQLLQSCPNLTILATSRSALGVDGERVLRLNPLHPIHPGTDLLTNPQVQLLLHRVAEGGGRITFDDGMSSLISALCQRCAGLPLALELIAAQLTVMSPADLLEELADAPSDRLTAVLEHSYAPLRDDEAAVFRRLSVLRGPVGLPLIRSVVSDADVQPVRVIRILRELTDRALLTVDREGPRWRYQLDDDIQTFATTKLTPGEQQAAFGRLADTIRSLLPDNATATPTGFADAIAELGGSVRSLLAAAVDGCVNRERGLEIAFRLHRYWAATNVSEGIFWLSRLLEHAPETPWTGLANFAHGFLSYWTGDAESALRILDTAVRQLRGIHDDFAARALIYLGGIADDLDRGAEAVTYVKESVAVADRLGEHNLYVGAAMGVGSVLAERGDPAAADFALAALGACRRRASSEQLASALPTAVMISWQVGALPQARELLAEGLTLHPDGRRIARVVLLTAGCGISLADRDVAQAISLGRTADEIATTLGVERELPLVRALLARALHAGGHRRDATDRAIAAIRAARALTYDHPLALCLETTTLLYPGSPGRDRLLATAAELRARGDRPAPATLPAPTGSPDAEPMSAEEAAALAISTLLGGQIGTDQHTNGILIAPDR</sequence>
<dbReference type="Pfam" id="PF03704">
    <property type="entry name" value="BTAD"/>
    <property type="match status" value="1"/>
</dbReference>
<dbReference type="InterPro" id="IPR027417">
    <property type="entry name" value="P-loop_NTPase"/>
</dbReference>
<feature type="domain" description="Bacterial transcriptional activator" evidence="1">
    <location>
        <begin position="91"/>
        <end position="222"/>
    </location>
</feature>
<dbReference type="AlphaFoldDB" id="A0A1H0L878"/>
<dbReference type="SUPFAM" id="SSF48452">
    <property type="entry name" value="TPR-like"/>
    <property type="match status" value="2"/>
</dbReference>
<dbReference type="InterPro" id="IPR011990">
    <property type="entry name" value="TPR-like_helical_dom_sf"/>
</dbReference>
<name>A0A1H0L878_9ACTN</name>
<dbReference type="InterPro" id="IPR036388">
    <property type="entry name" value="WH-like_DNA-bd_sf"/>
</dbReference>
<dbReference type="GO" id="GO:0006355">
    <property type="term" value="P:regulation of DNA-templated transcription"/>
    <property type="evidence" value="ECO:0007669"/>
    <property type="project" value="InterPro"/>
</dbReference>
<dbReference type="Gene3D" id="1.25.40.10">
    <property type="entry name" value="Tetratricopeptide repeat domain"/>
    <property type="match status" value="2"/>
</dbReference>
<evidence type="ECO:0000259" key="1">
    <source>
        <dbReference type="SMART" id="SM01043"/>
    </source>
</evidence>
<accession>A0A1H0L878</accession>
<dbReference type="SMART" id="SM01043">
    <property type="entry name" value="BTAD"/>
    <property type="match status" value="1"/>
</dbReference>
<gene>
    <name evidence="2" type="ORF">SAMN04515671_1568</name>
</gene>
<dbReference type="PANTHER" id="PTHR47691">
    <property type="entry name" value="REGULATOR-RELATED"/>
    <property type="match status" value="1"/>
</dbReference>
<evidence type="ECO:0000313" key="3">
    <source>
        <dbReference type="Proteomes" id="UP000198741"/>
    </source>
</evidence>
<dbReference type="Proteomes" id="UP000198741">
    <property type="component" value="Chromosome I"/>
</dbReference>
<keyword evidence="3" id="KW-1185">Reference proteome</keyword>
<reference evidence="2 3" key="1">
    <citation type="submission" date="2016-10" db="EMBL/GenBank/DDBJ databases">
        <authorList>
            <person name="de Groot N.N."/>
        </authorList>
    </citation>
    <scope>NUCLEOTIDE SEQUENCE [LARGE SCALE GENOMIC DNA]</scope>
    <source>
        <strain evidence="3">P4-7,KCTC 19426,CECT 7604</strain>
    </source>
</reference>
<dbReference type="SUPFAM" id="SSF52540">
    <property type="entry name" value="P-loop containing nucleoside triphosphate hydrolases"/>
    <property type="match status" value="1"/>
</dbReference>
<dbReference type="Gene3D" id="1.10.10.10">
    <property type="entry name" value="Winged helix-like DNA-binding domain superfamily/Winged helix DNA-binding domain"/>
    <property type="match status" value="1"/>
</dbReference>
<organism evidence="2 3">
    <name type="scientific">Nakamurella panacisegetis</name>
    <dbReference type="NCBI Taxonomy" id="1090615"/>
    <lineage>
        <taxon>Bacteria</taxon>
        <taxon>Bacillati</taxon>
        <taxon>Actinomycetota</taxon>
        <taxon>Actinomycetes</taxon>
        <taxon>Nakamurellales</taxon>
        <taxon>Nakamurellaceae</taxon>
        <taxon>Nakamurella</taxon>
    </lineage>
</organism>
<dbReference type="EMBL" id="LT629710">
    <property type="protein sequence ID" value="SDO64418.1"/>
    <property type="molecule type" value="Genomic_DNA"/>
</dbReference>
<protein>
    <submittedName>
        <fullName evidence="2">Predicted ATPase</fullName>
    </submittedName>
</protein>
<dbReference type="PANTHER" id="PTHR47691:SF3">
    <property type="entry name" value="HTH-TYPE TRANSCRIPTIONAL REGULATOR RV0890C-RELATED"/>
    <property type="match status" value="1"/>
</dbReference>
<dbReference type="InterPro" id="IPR005158">
    <property type="entry name" value="BTAD"/>
</dbReference>
<evidence type="ECO:0000313" key="2">
    <source>
        <dbReference type="EMBL" id="SDO64418.1"/>
    </source>
</evidence>
<dbReference type="InterPro" id="IPR016032">
    <property type="entry name" value="Sig_transdc_resp-reg_C-effctor"/>
</dbReference>
<dbReference type="GO" id="GO:0003677">
    <property type="term" value="F:DNA binding"/>
    <property type="evidence" value="ECO:0007669"/>
    <property type="project" value="InterPro"/>
</dbReference>
<dbReference type="STRING" id="1090615.SAMN04515671_1568"/>
<proteinExistence type="predicted"/>